<dbReference type="Proteomes" id="UP000029052">
    <property type="component" value="Unassembled WGS sequence"/>
</dbReference>
<organism evidence="2 3">
    <name type="scientific">Bifidobacterium magnum</name>
    <dbReference type="NCBI Taxonomy" id="1692"/>
    <lineage>
        <taxon>Bacteria</taxon>
        <taxon>Bacillati</taxon>
        <taxon>Actinomycetota</taxon>
        <taxon>Actinomycetes</taxon>
        <taxon>Bifidobacteriales</taxon>
        <taxon>Bifidobacteriaceae</taxon>
        <taxon>Bifidobacterium</taxon>
    </lineage>
</organism>
<dbReference type="InterPro" id="IPR036259">
    <property type="entry name" value="MFS_trans_sf"/>
</dbReference>
<keyword evidence="1" id="KW-0812">Transmembrane</keyword>
<reference evidence="2 3" key="1">
    <citation type="submission" date="2014-03" db="EMBL/GenBank/DDBJ databases">
        <title>Genomics of Bifidobacteria.</title>
        <authorList>
            <person name="Ventura M."/>
            <person name="Milani C."/>
            <person name="Lugli G.A."/>
        </authorList>
    </citation>
    <scope>NUCLEOTIDE SEQUENCE [LARGE SCALE GENOMIC DNA]</scope>
    <source>
        <strain evidence="2 3">LMG 11591</strain>
    </source>
</reference>
<dbReference type="EMBL" id="JGZB01000002">
    <property type="protein sequence ID" value="KFI69333.1"/>
    <property type="molecule type" value="Genomic_DNA"/>
</dbReference>
<feature type="transmembrane region" description="Helical" evidence="1">
    <location>
        <begin position="34"/>
        <end position="55"/>
    </location>
</feature>
<keyword evidence="1" id="KW-1133">Transmembrane helix</keyword>
<evidence type="ECO:0000313" key="3">
    <source>
        <dbReference type="Proteomes" id="UP000029052"/>
    </source>
</evidence>
<proteinExistence type="predicted"/>
<evidence type="ECO:0000256" key="1">
    <source>
        <dbReference type="SAM" id="Phobius"/>
    </source>
</evidence>
<protein>
    <submittedName>
        <fullName evidence="2">Uncharacterized protein</fullName>
    </submittedName>
</protein>
<keyword evidence="1" id="KW-0472">Membrane</keyword>
<feature type="transmembrane region" description="Helical" evidence="1">
    <location>
        <begin position="67"/>
        <end position="86"/>
    </location>
</feature>
<dbReference type="STRING" id="1692.BMAGN_1107"/>
<sequence length="115" mass="12450">MLVIGFMLLGLSYGGSMSATASMSSTFFGQRHFAMDYAITVLELVPAAILGPLVIAQTEQATGTFTVAFWIFLGVALVAFGLAHIIREPYVPESMLRAKRELMAKETASSRTSLR</sequence>
<keyword evidence="3" id="KW-1185">Reference proteome</keyword>
<gene>
    <name evidence="2" type="ORF">BMAGN_1107</name>
</gene>
<dbReference type="AlphaFoldDB" id="A0A087BE83"/>
<dbReference type="eggNOG" id="COG2223">
    <property type="taxonomic scope" value="Bacteria"/>
</dbReference>
<comment type="caution">
    <text evidence="2">The sequence shown here is derived from an EMBL/GenBank/DDBJ whole genome shotgun (WGS) entry which is preliminary data.</text>
</comment>
<name>A0A087BE83_9BIFI</name>
<evidence type="ECO:0000313" key="2">
    <source>
        <dbReference type="EMBL" id="KFI69333.1"/>
    </source>
</evidence>
<dbReference type="SUPFAM" id="SSF103473">
    <property type="entry name" value="MFS general substrate transporter"/>
    <property type="match status" value="1"/>
</dbReference>
<accession>A0A087BE83</accession>